<comment type="similarity">
    <text evidence="13">Belongs to the sulfate adenylyltransferase family.</text>
</comment>
<dbReference type="Pfam" id="PF00224">
    <property type="entry name" value="PK"/>
    <property type="match status" value="1"/>
</dbReference>
<dbReference type="Pfam" id="PF01747">
    <property type="entry name" value="ATP-sulfurylase"/>
    <property type="match status" value="1"/>
</dbReference>
<evidence type="ECO:0000256" key="10">
    <source>
        <dbReference type="ARBA" id="ARBA00022842"/>
    </source>
</evidence>
<dbReference type="Gene3D" id="3.40.50.620">
    <property type="entry name" value="HUPs"/>
    <property type="match status" value="1"/>
</dbReference>
<comment type="catalytic activity">
    <reaction evidence="14">
        <text>sulfate + ATP + H(+) = adenosine 5'-phosphosulfate + diphosphate</text>
        <dbReference type="Rhea" id="RHEA:18133"/>
        <dbReference type="ChEBI" id="CHEBI:15378"/>
        <dbReference type="ChEBI" id="CHEBI:16189"/>
        <dbReference type="ChEBI" id="CHEBI:30616"/>
        <dbReference type="ChEBI" id="CHEBI:33019"/>
        <dbReference type="ChEBI" id="CHEBI:58243"/>
        <dbReference type="EC" id="2.7.7.4"/>
    </reaction>
</comment>
<evidence type="ECO:0000256" key="2">
    <source>
        <dbReference type="ARBA" id="ARBA00005048"/>
    </source>
</evidence>
<comment type="pathway">
    <text evidence="1 15">Carbohydrate degradation; glycolysis; pyruvate from D-glyceraldehyde 3-phosphate: step 5/5.</text>
</comment>
<dbReference type="InterPro" id="IPR002650">
    <property type="entry name" value="Sulphate_adenylyltransferase"/>
</dbReference>
<dbReference type="Pfam" id="PF14306">
    <property type="entry name" value="PUA_2"/>
    <property type="match status" value="1"/>
</dbReference>
<dbReference type="EC" id="2.7.1.40" evidence="15"/>
<evidence type="ECO:0000256" key="14">
    <source>
        <dbReference type="ARBA" id="ARBA00049370"/>
    </source>
</evidence>
<evidence type="ECO:0000256" key="12">
    <source>
        <dbReference type="ARBA" id="ARBA00023317"/>
    </source>
</evidence>
<dbReference type="InterPro" id="IPR025980">
    <property type="entry name" value="ATP-Sase_PUA-like_dom"/>
</dbReference>
<keyword evidence="7" id="KW-0547">Nucleotide-binding</keyword>
<reference evidence="19 20" key="1">
    <citation type="journal article" date="2015" name="Nature">
        <title>rRNA introns, odd ribosomes, and small enigmatic genomes across a large radiation of phyla.</title>
        <authorList>
            <person name="Brown C.T."/>
            <person name="Hug L.A."/>
            <person name="Thomas B.C."/>
            <person name="Sharon I."/>
            <person name="Castelle C.J."/>
            <person name="Singh A."/>
            <person name="Wilkins M.J."/>
            <person name="Williams K.H."/>
            <person name="Banfield J.F."/>
        </authorList>
    </citation>
    <scope>NUCLEOTIDE SEQUENCE [LARGE SCALE GENOMIC DNA]</scope>
</reference>
<keyword evidence="8 15" id="KW-0418">Kinase</keyword>
<keyword evidence="12 19" id="KW-0670">Pyruvate</keyword>
<dbReference type="GO" id="GO:0016301">
    <property type="term" value="F:kinase activity"/>
    <property type="evidence" value="ECO:0007669"/>
    <property type="project" value="UniProtKB-KW"/>
</dbReference>
<evidence type="ECO:0000256" key="15">
    <source>
        <dbReference type="RuleBase" id="RU000504"/>
    </source>
</evidence>
<evidence type="ECO:0000256" key="7">
    <source>
        <dbReference type="ARBA" id="ARBA00022741"/>
    </source>
</evidence>
<dbReference type="InterPro" id="IPR014729">
    <property type="entry name" value="Rossmann-like_a/b/a_fold"/>
</dbReference>
<dbReference type="NCBIfam" id="NF003166">
    <property type="entry name" value="PRK04149.1"/>
    <property type="match status" value="1"/>
</dbReference>
<comment type="pathway">
    <text evidence="2">Sulfur metabolism; hydrogen sulfide biosynthesis; sulfite from sulfate: step 1/3.</text>
</comment>
<dbReference type="InterPro" id="IPR001697">
    <property type="entry name" value="Pyr_Knase"/>
</dbReference>
<dbReference type="PATRIC" id="fig|1618645.3.peg.61"/>
<sequence>MSHSGIEDLEYFVGLAKKNGLEFIIDTEGSQIRNGNLKGGTIYFDENDEVRLGGDGGDAPPGDKEKIFLRPKEIISQLEEGDILYMDFDALALRVKDTSTISKGYITADVISPGFLGSNKAVAVSSALGRFYNLPPLSPKDYKSIELGLKENVGYIAASFMRSGEFVDEVRRTTKGRMKIISKIECQDGLDNLDDIISKSDFLFIDRGDLSKEVPLEEIPFLQRDIIKKAKKSGKGVFVATNLLETMVEKKQPTRAEVHDVVNSVWGGAYGLVLAAETAIGKYPIECINMLNALISRACSEGGGGALIAPHGGKLISRAVGKTPDGVYVNSLKKLKITENAAMDAEQIAIGVFSPLEGFMGKKDLRGVLDNMRLESGVPWPLPVVLDVSEEEANKVREGDDIALIDSSGGALAILHLEEKFSLDKSEFISKMYGTNSPDHPGVQMVMDMKPVLLGGKITLLKRRPAENSAYALTPRQVRKIFAERHWSRVVGFHTRNVIHRSHEYIQLAAMEREHCDGLFVHPVVGKKKPGDYNASYIIKSYERMMNGIYPKHKVVFATFNTYSRYAGPREALFTAICRKNFGCSHFIVGRDHTGVGKFYHPNASHDIFDKFPDIGIKAVKFDEVFYSKSLDKHIHAKESPNHDQADKLSISGTEARKTFEKGELPPTWFMRPEIAGIITTAIKNGEKVFVEK</sequence>
<evidence type="ECO:0000256" key="11">
    <source>
        <dbReference type="ARBA" id="ARBA00023152"/>
    </source>
</evidence>
<keyword evidence="11 15" id="KW-0324">Glycolysis</keyword>
<dbReference type="GO" id="GO:0000103">
    <property type="term" value="P:sulfate assimilation"/>
    <property type="evidence" value="ECO:0007669"/>
    <property type="project" value="InterPro"/>
</dbReference>
<dbReference type="GO" id="GO:0030955">
    <property type="term" value="F:potassium ion binding"/>
    <property type="evidence" value="ECO:0007669"/>
    <property type="project" value="InterPro"/>
</dbReference>
<dbReference type="InterPro" id="IPR015947">
    <property type="entry name" value="PUA-like_sf"/>
</dbReference>
<dbReference type="GO" id="GO:0004743">
    <property type="term" value="F:pyruvate kinase activity"/>
    <property type="evidence" value="ECO:0007669"/>
    <property type="project" value="UniProtKB-EC"/>
</dbReference>
<dbReference type="InterPro" id="IPR015806">
    <property type="entry name" value="Pyrv_Knase_insert_dom_sf"/>
</dbReference>
<proteinExistence type="inferred from homology"/>
<evidence type="ECO:0000313" key="19">
    <source>
        <dbReference type="EMBL" id="KKT60410.1"/>
    </source>
</evidence>
<dbReference type="GO" id="GO:0000287">
    <property type="term" value="F:magnesium ion binding"/>
    <property type="evidence" value="ECO:0007669"/>
    <property type="project" value="InterPro"/>
</dbReference>
<accession>A0A0G1IMN5</accession>
<dbReference type="PANTHER" id="PTHR43509">
    <property type="match status" value="1"/>
</dbReference>
<dbReference type="InterPro" id="IPR015813">
    <property type="entry name" value="Pyrv/PenolPyrv_kinase-like_dom"/>
</dbReference>
<evidence type="ECO:0000256" key="8">
    <source>
        <dbReference type="ARBA" id="ARBA00022777"/>
    </source>
</evidence>
<name>A0A0G1IMN5_9BACT</name>
<dbReference type="PRINTS" id="PR01050">
    <property type="entry name" value="PYRUVTKNASE"/>
</dbReference>
<organism evidence="19 20">
    <name type="scientific">Candidatus Giovannonibacteria bacterium GW2011_GWA1_44_25</name>
    <dbReference type="NCBI Taxonomy" id="1618645"/>
    <lineage>
        <taxon>Bacteria</taxon>
        <taxon>Candidatus Giovannoniibacteriota</taxon>
    </lineage>
</organism>
<keyword evidence="5" id="KW-0548">Nucleotidyltransferase</keyword>
<dbReference type="InterPro" id="IPR040442">
    <property type="entry name" value="Pyrv_kinase-like_dom_sf"/>
</dbReference>
<feature type="domain" description="ATP-sulfurylase PUA-like" evidence="18">
    <location>
        <begin position="308"/>
        <end position="463"/>
    </location>
</feature>
<evidence type="ECO:0000256" key="6">
    <source>
        <dbReference type="ARBA" id="ARBA00022723"/>
    </source>
</evidence>
<dbReference type="InterPro" id="IPR015793">
    <property type="entry name" value="Pyrv_Knase_brl"/>
</dbReference>
<feature type="domain" description="Sulphate adenylyltransferase catalytic" evidence="17">
    <location>
        <begin position="470"/>
        <end position="680"/>
    </location>
</feature>
<dbReference type="SUPFAM" id="SSF52374">
    <property type="entry name" value="Nucleotidylyl transferase"/>
    <property type="match status" value="1"/>
</dbReference>
<dbReference type="SUPFAM" id="SSF88697">
    <property type="entry name" value="PUA domain-like"/>
    <property type="match status" value="1"/>
</dbReference>
<protein>
    <recommendedName>
        <fullName evidence="15">Pyruvate kinase</fullName>
        <ecNumber evidence="15">2.7.1.40</ecNumber>
    </recommendedName>
</protein>
<dbReference type="Gene3D" id="2.40.33.10">
    <property type="entry name" value="PK beta-barrel domain-like"/>
    <property type="match status" value="1"/>
</dbReference>
<dbReference type="GO" id="GO:0005524">
    <property type="term" value="F:ATP binding"/>
    <property type="evidence" value="ECO:0007669"/>
    <property type="project" value="UniProtKB-KW"/>
</dbReference>
<comment type="caution">
    <text evidence="19">The sequence shown here is derived from an EMBL/GenBank/DDBJ whole genome shotgun (WGS) entry which is preliminary data.</text>
</comment>
<dbReference type="PANTHER" id="PTHR43509:SF1">
    <property type="entry name" value="SULFATE ADENYLYLTRANSFERASE"/>
    <property type="match status" value="1"/>
</dbReference>
<evidence type="ECO:0000256" key="4">
    <source>
        <dbReference type="ARBA" id="ARBA00022679"/>
    </source>
</evidence>
<dbReference type="CDD" id="cd00517">
    <property type="entry name" value="ATPS"/>
    <property type="match status" value="1"/>
</dbReference>
<evidence type="ECO:0000259" key="16">
    <source>
        <dbReference type="Pfam" id="PF00224"/>
    </source>
</evidence>
<comment type="catalytic activity">
    <reaction evidence="15">
        <text>pyruvate + ATP = phosphoenolpyruvate + ADP + H(+)</text>
        <dbReference type="Rhea" id="RHEA:18157"/>
        <dbReference type="ChEBI" id="CHEBI:15361"/>
        <dbReference type="ChEBI" id="CHEBI:15378"/>
        <dbReference type="ChEBI" id="CHEBI:30616"/>
        <dbReference type="ChEBI" id="CHEBI:58702"/>
        <dbReference type="ChEBI" id="CHEBI:456216"/>
        <dbReference type="EC" id="2.7.1.40"/>
    </reaction>
</comment>
<gene>
    <name evidence="19" type="ORF">UW53_C0001G0060</name>
</gene>
<evidence type="ECO:0000256" key="5">
    <source>
        <dbReference type="ARBA" id="ARBA00022695"/>
    </source>
</evidence>
<dbReference type="Gene3D" id="3.10.400.10">
    <property type="entry name" value="Sulfate adenylyltransferase"/>
    <property type="match status" value="1"/>
</dbReference>
<dbReference type="Gene3D" id="3.20.20.60">
    <property type="entry name" value="Phosphoenolpyruvate-binding domains"/>
    <property type="match status" value="1"/>
</dbReference>
<evidence type="ECO:0000259" key="17">
    <source>
        <dbReference type="Pfam" id="PF01747"/>
    </source>
</evidence>
<keyword evidence="9" id="KW-0067">ATP-binding</keyword>
<dbReference type="NCBIfam" id="TIGR00339">
    <property type="entry name" value="sopT"/>
    <property type="match status" value="1"/>
</dbReference>
<keyword evidence="4 15" id="KW-0808">Transferase</keyword>
<dbReference type="Proteomes" id="UP000034087">
    <property type="component" value="Unassembled WGS sequence"/>
</dbReference>
<dbReference type="GO" id="GO:0004781">
    <property type="term" value="F:sulfate adenylyltransferase (ATP) activity"/>
    <property type="evidence" value="ECO:0007669"/>
    <property type="project" value="UniProtKB-EC"/>
</dbReference>
<feature type="domain" description="Pyruvate kinase barrel" evidence="16">
    <location>
        <begin position="21"/>
        <end position="288"/>
    </location>
</feature>
<dbReference type="SUPFAM" id="SSF51621">
    <property type="entry name" value="Phosphoenolpyruvate/pyruvate domain"/>
    <property type="match status" value="1"/>
</dbReference>
<dbReference type="AlphaFoldDB" id="A0A0G1IMN5"/>
<evidence type="ECO:0000313" key="20">
    <source>
        <dbReference type="Proteomes" id="UP000034087"/>
    </source>
</evidence>
<keyword evidence="6" id="KW-0479">Metal-binding</keyword>
<dbReference type="InterPro" id="IPR024951">
    <property type="entry name" value="Sulfurylase_cat_dom"/>
</dbReference>
<dbReference type="UniPathway" id="UPA00109">
    <property type="reaction ID" value="UER00188"/>
</dbReference>
<dbReference type="EMBL" id="LCIR01000001">
    <property type="protein sequence ID" value="KKT60410.1"/>
    <property type="molecule type" value="Genomic_DNA"/>
</dbReference>
<comment type="similarity">
    <text evidence="3 15">Belongs to the pyruvate kinase family.</text>
</comment>
<evidence type="ECO:0000256" key="3">
    <source>
        <dbReference type="ARBA" id="ARBA00008663"/>
    </source>
</evidence>
<evidence type="ECO:0000259" key="18">
    <source>
        <dbReference type="Pfam" id="PF14306"/>
    </source>
</evidence>
<keyword evidence="10 15" id="KW-0460">Magnesium</keyword>
<evidence type="ECO:0000256" key="9">
    <source>
        <dbReference type="ARBA" id="ARBA00022840"/>
    </source>
</evidence>
<evidence type="ECO:0000256" key="1">
    <source>
        <dbReference type="ARBA" id="ARBA00004997"/>
    </source>
</evidence>
<evidence type="ECO:0000256" key="13">
    <source>
        <dbReference type="ARBA" id="ARBA00037980"/>
    </source>
</evidence>